<dbReference type="EMBL" id="VDEQ01000209">
    <property type="protein sequence ID" value="MQS37660.1"/>
    <property type="molecule type" value="Genomic_DNA"/>
</dbReference>
<evidence type="ECO:0000313" key="2">
    <source>
        <dbReference type="EMBL" id="MQS37660.1"/>
    </source>
</evidence>
<accession>A0ABW9NWM7</accession>
<sequence length="184" mass="19605">MAPNMRHHDAMNLTPYVDSLRQEFLAAAEAAGEETLQIAERLVPALDSAVRLTLLHALSTAADEISRELAPGSVEVRLRGLDPGFAVTRPSPDPGYAQVGDGGYAPVDDGGAEQLIGDGDGATARINFRPPEHLKERIEEAAGREGLSVNAWLVRAVAATLSSGAKHGERKAPSGTRHWNGWVR</sequence>
<gene>
    <name evidence="2" type="ORF">FFZ77_19090</name>
</gene>
<proteinExistence type="predicted"/>
<evidence type="ECO:0000256" key="1">
    <source>
        <dbReference type="SAM" id="MobiDB-lite"/>
    </source>
</evidence>
<reference evidence="2 3" key="1">
    <citation type="submission" date="2019-06" db="EMBL/GenBank/DDBJ databases">
        <title>Comparative genomics and metabolomics analyses of clavulanic acid producing Streptomyces species provides insight into specialized metabolism and evolution of beta-lactam biosynthetic gene clusters.</title>
        <authorList>
            <person name="Moore M.A."/>
            <person name="Cruz-Morales P."/>
            <person name="Barona Gomez F."/>
            <person name="Kapil T."/>
        </authorList>
    </citation>
    <scope>NUCLEOTIDE SEQUENCE [LARGE SCALE GENOMIC DNA]</scope>
    <source>
        <strain evidence="2 3">T-272</strain>
    </source>
</reference>
<dbReference type="Proteomes" id="UP000460558">
    <property type="component" value="Unassembled WGS sequence"/>
</dbReference>
<name>A0ABW9NWM7_9ACTN</name>
<dbReference type="InterPro" id="IPR013321">
    <property type="entry name" value="Arc_rbn_hlx_hlx"/>
</dbReference>
<dbReference type="SUPFAM" id="SSF47598">
    <property type="entry name" value="Ribbon-helix-helix"/>
    <property type="match status" value="1"/>
</dbReference>
<comment type="caution">
    <text evidence="2">The sequence shown here is derived from an EMBL/GenBank/DDBJ whole genome shotgun (WGS) entry which is preliminary data.</text>
</comment>
<protein>
    <recommendedName>
        <fullName evidence="4">Toxin-antitoxin system HicB family antitoxin</fullName>
    </recommendedName>
</protein>
<organism evidence="2 3">
    <name type="scientific">Streptomyces katsurahamanus</name>
    <dbReference type="NCBI Taxonomy" id="2577098"/>
    <lineage>
        <taxon>Bacteria</taxon>
        <taxon>Bacillati</taxon>
        <taxon>Actinomycetota</taxon>
        <taxon>Actinomycetes</taxon>
        <taxon>Kitasatosporales</taxon>
        <taxon>Streptomycetaceae</taxon>
        <taxon>Streptomyces</taxon>
    </lineage>
</organism>
<evidence type="ECO:0000313" key="3">
    <source>
        <dbReference type="Proteomes" id="UP000460558"/>
    </source>
</evidence>
<dbReference type="InterPro" id="IPR010985">
    <property type="entry name" value="Ribbon_hlx_hlx"/>
</dbReference>
<keyword evidence="3" id="KW-1185">Reference proteome</keyword>
<feature type="region of interest" description="Disordered" evidence="1">
    <location>
        <begin position="164"/>
        <end position="184"/>
    </location>
</feature>
<evidence type="ECO:0008006" key="4">
    <source>
        <dbReference type="Google" id="ProtNLM"/>
    </source>
</evidence>
<dbReference type="Gene3D" id="1.10.1220.10">
    <property type="entry name" value="Met repressor-like"/>
    <property type="match status" value="1"/>
</dbReference>